<dbReference type="AlphaFoldDB" id="M7TJ40"/>
<evidence type="ECO:0000313" key="1">
    <source>
        <dbReference type="EMBL" id="EMR83521.1"/>
    </source>
</evidence>
<reference evidence="2" key="1">
    <citation type="journal article" date="2013" name="Genome Announc.">
        <title>Draft genome sequence of Botrytis cinerea BcDW1, inoculum for noble rot of grape berries.</title>
        <authorList>
            <person name="Blanco-Ulate B."/>
            <person name="Allen G."/>
            <person name="Powell A.L."/>
            <person name="Cantu D."/>
        </authorList>
    </citation>
    <scope>NUCLEOTIDE SEQUENCE [LARGE SCALE GENOMIC DNA]</scope>
    <source>
        <strain evidence="2">BcDW1</strain>
    </source>
</reference>
<name>M7TJ40_BOTF1</name>
<dbReference type="EMBL" id="KB708001">
    <property type="protein sequence ID" value="EMR83521.1"/>
    <property type="molecule type" value="Genomic_DNA"/>
</dbReference>
<dbReference type="Proteomes" id="UP000012045">
    <property type="component" value="Unassembled WGS sequence"/>
</dbReference>
<sequence>MIQDEMKRVDAKWKDNDIRAYDYLKKVSKAAGYPTPQDYITAAMDRLPEKEKLEWYRKRDEAVKLSEDMKIAFDVAGGVFALAVLGRLGTTERGLALLGSMVRYSGLRVLANVVARGAAELGPLAANAIKLITECFKSSAAEVSAARDAGLVGDAAQEAKLFIEAAESGISIEKGVGGAAEVAAEGSEAAAEGTQVVGRGMRYFKIAGNSLSVAAALVTVGVLISDAVEGARQKAELEKKTLEYLAKRFSIKQGAMRLDQAFTNFLDMTKLIVKEDALNDLVADGTITEEKKEEKMKALVQDMVSGYKESFTIIEDQTIIDQLKSIDTTMNSWTDEDKGLKEIKQWLREHPADQSEKQ</sequence>
<proteinExistence type="predicted"/>
<evidence type="ECO:0000313" key="2">
    <source>
        <dbReference type="Proteomes" id="UP000012045"/>
    </source>
</evidence>
<dbReference type="HOGENOM" id="CLU_824008_0_0_1"/>
<protein>
    <submittedName>
        <fullName evidence="1">Uncharacterized protein</fullName>
    </submittedName>
</protein>
<organism evidence="1 2">
    <name type="scientific">Botryotinia fuckeliana (strain BcDW1)</name>
    <name type="common">Noble rot fungus</name>
    <name type="synonym">Botrytis cinerea</name>
    <dbReference type="NCBI Taxonomy" id="1290391"/>
    <lineage>
        <taxon>Eukaryota</taxon>
        <taxon>Fungi</taxon>
        <taxon>Dikarya</taxon>
        <taxon>Ascomycota</taxon>
        <taxon>Pezizomycotina</taxon>
        <taxon>Leotiomycetes</taxon>
        <taxon>Helotiales</taxon>
        <taxon>Sclerotiniaceae</taxon>
        <taxon>Botrytis</taxon>
    </lineage>
</organism>
<gene>
    <name evidence="1" type="ORF">BcDW1_7861</name>
</gene>
<dbReference type="OrthoDB" id="3516995at2759"/>
<accession>M7TJ40</accession>